<organism evidence="1 2">
    <name type="scientific">Phytophthora lilii</name>
    <dbReference type="NCBI Taxonomy" id="2077276"/>
    <lineage>
        <taxon>Eukaryota</taxon>
        <taxon>Sar</taxon>
        <taxon>Stramenopiles</taxon>
        <taxon>Oomycota</taxon>
        <taxon>Peronosporomycetes</taxon>
        <taxon>Peronosporales</taxon>
        <taxon>Peronosporaceae</taxon>
        <taxon>Phytophthora</taxon>
    </lineage>
</organism>
<dbReference type="Proteomes" id="UP001165083">
    <property type="component" value="Unassembled WGS sequence"/>
</dbReference>
<name>A0A9W6WWV9_9STRA</name>
<gene>
    <name evidence="1" type="ORF">Plil01_000760500</name>
</gene>
<comment type="caution">
    <text evidence="1">The sequence shown here is derived from an EMBL/GenBank/DDBJ whole genome shotgun (WGS) entry which is preliminary data.</text>
</comment>
<dbReference type="EMBL" id="BSXW01000356">
    <property type="protein sequence ID" value="GMF19809.1"/>
    <property type="molecule type" value="Genomic_DNA"/>
</dbReference>
<sequence>MTCTHRYDGNANVCDICIDITMGFDPIEPVEAFSEFDFPDDIHHEFFNIAVETFDNHADKWRSDVSYRIDGPSDRTNVFDYLLAIESFMAQLYATRPFMGNEGLEIRTSLLKEIIDSSSMINTKRFFKSEVLEELIAEAMHPRRMMIRMDQFEDIKAFFDNI</sequence>
<dbReference type="AlphaFoldDB" id="A0A9W6WWV9"/>
<evidence type="ECO:0000313" key="1">
    <source>
        <dbReference type="EMBL" id="GMF19809.1"/>
    </source>
</evidence>
<protein>
    <submittedName>
        <fullName evidence="1">Unnamed protein product</fullName>
    </submittedName>
</protein>
<reference evidence="1" key="1">
    <citation type="submission" date="2023-04" db="EMBL/GenBank/DDBJ databases">
        <title>Phytophthora lilii NBRC 32176.</title>
        <authorList>
            <person name="Ichikawa N."/>
            <person name="Sato H."/>
            <person name="Tonouchi N."/>
        </authorList>
    </citation>
    <scope>NUCLEOTIDE SEQUENCE</scope>
    <source>
        <strain evidence="1">NBRC 32176</strain>
    </source>
</reference>
<evidence type="ECO:0000313" key="2">
    <source>
        <dbReference type="Proteomes" id="UP001165083"/>
    </source>
</evidence>
<keyword evidence="2" id="KW-1185">Reference proteome</keyword>
<proteinExistence type="predicted"/>
<accession>A0A9W6WWV9</accession>